<gene>
    <name evidence="2" type="ORF">LTRI10_LOCUS38393</name>
</gene>
<dbReference type="EMBL" id="OZ034819">
    <property type="protein sequence ID" value="CAL1398144.1"/>
    <property type="molecule type" value="Genomic_DNA"/>
</dbReference>
<dbReference type="Proteomes" id="UP001497516">
    <property type="component" value="Chromosome 6"/>
</dbReference>
<evidence type="ECO:0000313" key="3">
    <source>
        <dbReference type="Proteomes" id="UP001497516"/>
    </source>
</evidence>
<dbReference type="Pfam" id="PF03478">
    <property type="entry name" value="Beta-prop_KIB1-4"/>
    <property type="match status" value="1"/>
</dbReference>
<keyword evidence="3" id="KW-1185">Reference proteome</keyword>
<dbReference type="AlphaFoldDB" id="A0AAV2FIP7"/>
<name>A0AAV2FIP7_9ROSI</name>
<evidence type="ECO:0000313" key="2">
    <source>
        <dbReference type="EMBL" id="CAL1398144.1"/>
    </source>
</evidence>
<evidence type="ECO:0000259" key="1">
    <source>
        <dbReference type="Pfam" id="PF03478"/>
    </source>
</evidence>
<dbReference type="InterPro" id="IPR005174">
    <property type="entry name" value="KIB1-4_b-propeller"/>
</dbReference>
<reference evidence="2 3" key="1">
    <citation type="submission" date="2024-04" db="EMBL/GenBank/DDBJ databases">
        <authorList>
            <person name="Fracassetti M."/>
        </authorList>
    </citation>
    <scope>NUCLEOTIDE SEQUENCE [LARGE SCALE GENOMIC DNA]</scope>
</reference>
<dbReference type="PANTHER" id="PTHR33110">
    <property type="entry name" value="F-BOX/KELCH-REPEAT PROTEIN-RELATED"/>
    <property type="match status" value="1"/>
</dbReference>
<accession>A0AAV2FIP7</accession>
<sequence length="277" mass="31337">MAKDSMVREICSPWADLHPELLNLIYEKLPPSPTARSSGFSSVCKPWRRFHAAVPLPTRHPSYRPGQFLLCTTVDAIPDAKIRHQLQDAYIAYSWPSSGWLMLRHSHNVQIFGCFNPLLSWPRNYIALHEDSNSPSPQQIKAAFSSDPAGPEDWTILVAGEQGYGFSTFRRGDTAWKNYRRRYHWAIMYAGDCVAIGFRDGEFFCLFGSGDVLVFGIGEGGERRVLVADPLPAVLVERRRKEEVERMVGAMDRERRWNLGAAVMAREQPYCAISTSA</sequence>
<protein>
    <recommendedName>
        <fullName evidence="1">KIB1-4 beta-propeller domain-containing protein</fullName>
    </recommendedName>
</protein>
<feature type="domain" description="KIB1-4 beta-propeller" evidence="1">
    <location>
        <begin position="97"/>
        <end position="239"/>
    </location>
</feature>
<organism evidence="2 3">
    <name type="scientific">Linum trigynum</name>
    <dbReference type="NCBI Taxonomy" id="586398"/>
    <lineage>
        <taxon>Eukaryota</taxon>
        <taxon>Viridiplantae</taxon>
        <taxon>Streptophyta</taxon>
        <taxon>Embryophyta</taxon>
        <taxon>Tracheophyta</taxon>
        <taxon>Spermatophyta</taxon>
        <taxon>Magnoliopsida</taxon>
        <taxon>eudicotyledons</taxon>
        <taxon>Gunneridae</taxon>
        <taxon>Pentapetalae</taxon>
        <taxon>rosids</taxon>
        <taxon>fabids</taxon>
        <taxon>Malpighiales</taxon>
        <taxon>Linaceae</taxon>
        <taxon>Linum</taxon>
    </lineage>
</organism>
<proteinExistence type="predicted"/>
<dbReference type="PANTHER" id="PTHR33110:SF71">
    <property type="entry name" value="F-BOX_KELCH-REPEAT PROTEIN"/>
    <property type="match status" value="1"/>
</dbReference>